<evidence type="ECO:0000313" key="6">
    <source>
        <dbReference type="Proteomes" id="UP000733379"/>
    </source>
</evidence>
<dbReference type="SUPFAM" id="SSF50891">
    <property type="entry name" value="Cyclophilin-like"/>
    <property type="match status" value="1"/>
</dbReference>
<evidence type="ECO:0000256" key="2">
    <source>
        <dbReference type="ARBA" id="ARBA00022801"/>
    </source>
</evidence>
<organism evidence="5 6">
    <name type="scientific">Nocardia albiluteola</name>
    <dbReference type="NCBI Taxonomy" id="2842303"/>
    <lineage>
        <taxon>Bacteria</taxon>
        <taxon>Bacillati</taxon>
        <taxon>Actinomycetota</taxon>
        <taxon>Actinomycetes</taxon>
        <taxon>Mycobacteriales</taxon>
        <taxon>Nocardiaceae</taxon>
        <taxon>Nocardia</taxon>
    </lineage>
</organism>
<accession>A0ABS6AYG3</accession>
<dbReference type="Proteomes" id="UP000733379">
    <property type="component" value="Unassembled WGS sequence"/>
</dbReference>
<dbReference type="PANTHER" id="PTHR43309:SF3">
    <property type="entry name" value="5-OXOPROLINASE SUBUNIT C"/>
    <property type="match status" value="1"/>
</dbReference>
<reference evidence="5 6" key="1">
    <citation type="submission" date="2021-06" db="EMBL/GenBank/DDBJ databases">
        <title>Actinomycetes sequencing.</title>
        <authorList>
            <person name="Shan Q."/>
        </authorList>
    </citation>
    <scope>NUCLEOTIDE SEQUENCE [LARGE SCALE GENOMIC DNA]</scope>
    <source>
        <strain evidence="5 6">NEAU-G5</strain>
    </source>
</reference>
<keyword evidence="2" id="KW-0378">Hydrolase</keyword>
<name>A0ABS6AYG3_9NOCA</name>
<keyword evidence="6" id="KW-1185">Reference proteome</keyword>
<feature type="domain" description="Carboxyltransferase" evidence="4">
    <location>
        <begin position="90"/>
        <end position="352"/>
    </location>
</feature>
<comment type="caution">
    <text evidence="5">The sequence shown here is derived from an EMBL/GenBank/DDBJ whole genome shotgun (WGS) entry which is preliminary data.</text>
</comment>
<dbReference type="Gene3D" id="2.40.100.10">
    <property type="entry name" value="Cyclophilin-like"/>
    <property type="match status" value="1"/>
</dbReference>
<keyword evidence="3" id="KW-0067">ATP-binding</keyword>
<keyword evidence="1" id="KW-0547">Nucleotide-binding</keyword>
<dbReference type="InterPro" id="IPR003778">
    <property type="entry name" value="CT_A_B"/>
</dbReference>
<sequence>MELCAAERAAGIARGPDGRIEHGRDERNGLDDDCFRCRGNGTRRPGRCRVTRPAPTRGAAAGETTTAPVRVVAPGMFSTIQDLGRAGWFSAGVGVSGAADRRSFTLANRLVGNDESAAAVECLLGGLVLEFTAPAVVAVTGAPAPIALGGRPAAHASVLRPEAGQRLTLGVASTGMRCYVAVRGGIAVAPVLGSRSRDTLAGIGPEPLRAGDELPVGPPPARWPEVDVAPVAAVTDAMITARVLLGPRQDWFARPEDLFAGPWRVSPDVDRVGVRLERGSELPPLTRVDSAELPTEGMPLGAIQVPPSGQPVVFLSDHPITGGYPVIGTVLDADIDALAQARPGRQVRFVRA</sequence>
<dbReference type="InterPro" id="IPR052708">
    <property type="entry name" value="PxpC"/>
</dbReference>
<protein>
    <submittedName>
        <fullName evidence="5">Biotin-dependent carboxyltransferase family protein</fullName>
    </submittedName>
</protein>
<evidence type="ECO:0000259" key="4">
    <source>
        <dbReference type="SMART" id="SM00797"/>
    </source>
</evidence>
<dbReference type="InterPro" id="IPR029000">
    <property type="entry name" value="Cyclophilin-like_dom_sf"/>
</dbReference>
<evidence type="ECO:0000313" key="5">
    <source>
        <dbReference type="EMBL" id="MBU3062035.1"/>
    </source>
</evidence>
<evidence type="ECO:0000256" key="1">
    <source>
        <dbReference type="ARBA" id="ARBA00022741"/>
    </source>
</evidence>
<gene>
    <name evidence="5" type="ORF">KO481_10925</name>
</gene>
<proteinExistence type="predicted"/>
<dbReference type="Pfam" id="PF02626">
    <property type="entry name" value="CT_A_B"/>
    <property type="match status" value="1"/>
</dbReference>
<dbReference type="PANTHER" id="PTHR43309">
    <property type="entry name" value="5-OXOPROLINASE SUBUNIT C"/>
    <property type="match status" value="1"/>
</dbReference>
<dbReference type="SMART" id="SM00797">
    <property type="entry name" value="AHS2"/>
    <property type="match status" value="1"/>
</dbReference>
<evidence type="ECO:0000256" key="3">
    <source>
        <dbReference type="ARBA" id="ARBA00022840"/>
    </source>
</evidence>
<dbReference type="NCBIfam" id="TIGR00724">
    <property type="entry name" value="urea_amlyse_rel"/>
    <property type="match status" value="1"/>
</dbReference>
<dbReference type="EMBL" id="JAHKNI010000003">
    <property type="protein sequence ID" value="MBU3062035.1"/>
    <property type="molecule type" value="Genomic_DNA"/>
</dbReference>